<evidence type="ECO:0000313" key="1">
    <source>
        <dbReference type="EMBL" id="KAH6946680.1"/>
    </source>
</evidence>
<sequence length="225" mass="24798">MYDGNASGICLINNLHVKDVIATDASQIDEKSEIPCFFEEFPSTFSEESPSHEEPSSASLSDHRVDAEGDVCYATRQLVIEDVLPDDIYVAAKPWNKADQLLQRGYLIDVGTKDTVYHRSTARHSSTVKGGRYRVVVLSRSARHSHVIRSSACVADKGEFARYCTRAVTSSRRAFSGHPYSVRSFRPTPPKTPPPALHVLRESVCQGVGKEGREGEEAGKEQASD</sequence>
<protein>
    <submittedName>
        <fullName evidence="1">Uncharacterized protein</fullName>
    </submittedName>
</protein>
<name>A0ACB7TIQ6_HYAAI</name>
<gene>
    <name evidence="1" type="ORF">HPB50_014543</name>
</gene>
<reference evidence="1" key="1">
    <citation type="submission" date="2020-05" db="EMBL/GenBank/DDBJ databases">
        <title>Large-scale comparative analyses of tick genomes elucidate their genetic diversity and vector capacities.</title>
        <authorList>
            <person name="Jia N."/>
            <person name="Wang J."/>
            <person name="Shi W."/>
            <person name="Du L."/>
            <person name="Sun Y."/>
            <person name="Zhan W."/>
            <person name="Jiang J."/>
            <person name="Wang Q."/>
            <person name="Zhang B."/>
            <person name="Ji P."/>
            <person name="Sakyi L.B."/>
            <person name="Cui X."/>
            <person name="Yuan T."/>
            <person name="Jiang B."/>
            <person name="Yang W."/>
            <person name="Lam T.T.-Y."/>
            <person name="Chang Q."/>
            <person name="Ding S."/>
            <person name="Wang X."/>
            <person name="Zhu J."/>
            <person name="Ruan X."/>
            <person name="Zhao L."/>
            <person name="Wei J."/>
            <person name="Que T."/>
            <person name="Du C."/>
            <person name="Cheng J."/>
            <person name="Dai P."/>
            <person name="Han X."/>
            <person name="Huang E."/>
            <person name="Gao Y."/>
            <person name="Liu J."/>
            <person name="Shao H."/>
            <person name="Ye R."/>
            <person name="Li L."/>
            <person name="Wei W."/>
            <person name="Wang X."/>
            <person name="Wang C."/>
            <person name="Yang T."/>
            <person name="Huo Q."/>
            <person name="Li W."/>
            <person name="Guo W."/>
            <person name="Chen H."/>
            <person name="Zhou L."/>
            <person name="Ni X."/>
            <person name="Tian J."/>
            <person name="Zhou Y."/>
            <person name="Sheng Y."/>
            <person name="Liu T."/>
            <person name="Pan Y."/>
            <person name="Xia L."/>
            <person name="Li J."/>
            <person name="Zhao F."/>
            <person name="Cao W."/>
        </authorList>
    </citation>
    <scope>NUCLEOTIDE SEQUENCE</scope>
    <source>
        <strain evidence="1">Hyas-2018</strain>
    </source>
</reference>
<proteinExistence type="predicted"/>
<organism evidence="1 2">
    <name type="scientific">Hyalomma asiaticum</name>
    <name type="common">Tick</name>
    <dbReference type="NCBI Taxonomy" id="266040"/>
    <lineage>
        <taxon>Eukaryota</taxon>
        <taxon>Metazoa</taxon>
        <taxon>Ecdysozoa</taxon>
        <taxon>Arthropoda</taxon>
        <taxon>Chelicerata</taxon>
        <taxon>Arachnida</taxon>
        <taxon>Acari</taxon>
        <taxon>Parasitiformes</taxon>
        <taxon>Ixodida</taxon>
        <taxon>Ixodoidea</taxon>
        <taxon>Ixodidae</taxon>
        <taxon>Hyalomminae</taxon>
        <taxon>Hyalomma</taxon>
    </lineage>
</organism>
<accession>A0ACB7TIQ6</accession>
<comment type="caution">
    <text evidence="1">The sequence shown here is derived from an EMBL/GenBank/DDBJ whole genome shotgun (WGS) entry which is preliminary data.</text>
</comment>
<dbReference type="EMBL" id="CM023481">
    <property type="protein sequence ID" value="KAH6946680.1"/>
    <property type="molecule type" value="Genomic_DNA"/>
</dbReference>
<keyword evidence="2" id="KW-1185">Reference proteome</keyword>
<evidence type="ECO:0000313" key="2">
    <source>
        <dbReference type="Proteomes" id="UP000821845"/>
    </source>
</evidence>
<dbReference type="Proteomes" id="UP000821845">
    <property type="component" value="Chromosome 1"/>
</dbReference>